<feature type="domain" description="YhdP central" evidence="3">
    <location>
        <begin position="379"/>
        <end position="782"/>
    </location>
</feature>
<gene>
    <name evidence="4" type="ORF">SAMN05444339_101251</name>
</gene>
<evidence type="ECO:0000313" key="5">
    <source>
        <dbReference type="Proteomes" id="UP000183987"/>
    </source>
</evidence>
<dbReference type="OrthoDB" id="7161641at2"/>
<keyword evidence="2" id="KW-0472">Membrane</keyword>
<protein>
    <submittedName>
        <fullName evidence="4">AsmA-like C-terminal region</fullName>
    </submittedName>
</protein>
<proteinExistence type="predicted"/>
<keyword evidence="2" id="KW-1133">Transmembrane helix</keyword>
<feature type="region of interest" description="Disordered" evidence="1">
    <location>
        <begin position="1"/>
        <end position="20"/>
    </location>
</feature>
<accession>A0A1M4T4K4</accession>
<dbReference type="InterPro" id="IPR025263">
    <property type="entry name" value="YhdP_central"/>
</dbReference>
<evidence type="ECO:0000256" key="1">
    <source>
        <dbReference type="SAM" id="MobiDB-lite"/>
    </source>
</evidence>
<keyword evidence="5" id="KW-1185">Reference proteome</keyword>
<evidence type="ECO:0000259" key="3">
    <source>
        <dbReference type="Pfam" id="PF13116"/>
    </source>
</evidence>
<reference evidence="5" key="1">
    <citation type="submission" date="2016-11" db="EMBL/GenBank/DDBJ databases">
        <authorList>
            <person name="Varghese N."/>
            <person name="Submissions S."/>
        </authorList>
    </citation>
    <scope>NUCLEOTIDE SEQUENCE [LARGE SCALE GENOMIC DNA]</scope>
    <source>
        <strain evidence="5">DSM 29326</strain>
    </source>
</reference>
<feature type="transmembrane region" description="Helical" evidence="2">
    <location>
        <begin position="30"/>
        <end position="50"/>
    </location>
</feature>
<sequence length="1105" mass="115181">MTDPDPVQEARPRRRTRGARRRKRWHAARVLAYLLTLPVVFGLMAVVMMFDRDITAPGWVTDQVAARAGGLLGGGSVDFGQIAVRLGPDLHPRVRLIDTVLADADGRPLARIAEIDATVSPRGLLFDRTALVQHVALRGTAVALIRDAQGRLQLAFNLPDGDRGALLADGLPGLVRQLDTLRDRPALAALESLTLAGLDLTYVDARADRRWTATDGGFQLAIDADRTTASADLAVDGAAGQTRLALALDSPRDSLAARLSVRVDGAEARDLASQSAALRFLGALDAPLSATLDTALDPDGMLGPLQATLQVGAGALQPAPGTVPLRFQELTAALTYDPAGQELTFDDVTVVSDWGRLHASGQALARDFRRGLPEALVGQLTLDRIALTPGDLYPAPVTIDRAAIDLRLRLDPFQLDVGQVTISDPNLRLSVAGHLTATPQGWEAAIDATSPRLATRDVLRLWPERLRPGTRKWFAENLLAGQMREVTGGWRMAPGQKMRIAAGFAFDGASARFLKEEPPITGGAGYATLSDGAFVLRLDQGQVIAPQGGALNVAGSVLQIPDVTIKNAPMVLDIATAGSITGTLSILDQPPFRYLSKANLPVTLADGRAAVAAHVELPLKRPIRPDDVTFDATARLSRVRSDTLVKGRSLAASDLAVTVDRGGLRVSGDATLDGVPVRGDFSQMFGPGADPTQVAGQVTITPDALDRFGIALPPGSVTGSGPGELTVTLPKGEAPRFALTSTLEGLGLSVPAIGWSKARGTAGRLEVSGTLGAQPSVDSLRLRAPGLQASGTVSLTDAGQLEAASFSDVSVGDWFNGPVTLRGRGKGRTVGVEVRGGTFDLAKADLGGGGAGASGGTGEGAPILVQLDRLKISDALALRNFAGNFNTTGGFNGTFTGLFNGQAGVAGAVSPSGERTAVRIHSEDAGAVLRAGPFLDGALGGTLDLTLFPAAAPGSFDGTLALRGLRVRDAPAIAELLDAISVVGLLQQLDGQGLAFDTVDAEFRLTPQQVIVTESSAVGPGLGISLDGIYTLASRAVDFQGVISPVYILNGIGSLLTRRGEGLLGFNFTLRGTPGAPQVSVNPLSIFTPGMFRDIFRRPPPVVTN</sequence>
<dbReference type="Pfam" id="PF13116">
    <property type="entry name" value="YhdP"/>
    <property type="match status" value="1"/>
</dbReference>
<name>A0A1M4T4K4_LOKAT</name>
<keyword evidence="2" id="KW-0812">Transmembrane</keyword>
<evidence type="ECO:0000313" key="4">
    <source>
        <dbReference type="EMBL" id="SHE39325.1"/>
    </source>
</evidence>
<organism evidence="4 5">
    <name type="scientific">Loktanella atrilutea</name>
    <dbReference type="NCBI Taxonomy" id="366533"/>
    <lineage>
        <taxon>Bacteria</taxon>
        <taxon>Pseudomonadati</taxon>
        <taxon>Pseudomonadota</taxon>
        <taxon>Alphaproteobacteria</taxon>
        <taxon>Rhodobacterales</taxon>
        <taxon>Roseobacteraceae</taxon>
        <taxon>Loktanella</taxon>
    </lineage>
</organism>
<dbReference type="EMBL" id="FQUE01000001">
    <property type="protein sequence ID" value="SHE39325.1"/>
    <property type="molecule type" value="Genomic_DNA"/>
</dbReference>
<dbReference type="STRING" id="366533.SAMN05444339_101251"/>
<evidence type="ECO:0000256" key="2">
    <source>
        <dbReference type="SAM" id="Phobius"/>
    </source>
</evidence>
<dbReference type="RefSeq" id="WP_072855382.1">
    <property type="nucleotide sequence ID" value="NZ_FQUE01000001.1"/>
</dbReference>
<dbReference type="AlphaFoldDB" id="A0A1M4T4K4"/>
<dbReference type="Proteomes" id="UP000183987">
    <property type="component" value="Unassembled WGS sequence"/>
</dbReference>